<reference evidence="8 9" key="1">
    <citation type="journal article" date="2016" name="Mol. Biol. Evol.">
        <title>Comparative Genomics of Early-Diverging Mushroom-Forming Fungi Provides Insights into the Origins of Lignocellulose Decay Capabilities.</title>
        <authorList>
            <person name="Nagy L.G."/>
            <person name="Riley R."/>
            <person name="Tritt A."/>
            <person name="Adam C."/>
            <person name="Daum C."/>
            <person name="Floudas D."/>
            <person name="Sun H."/>
            <person name="Yadav J.S."/>
            <person name="Pangilinan J."/>
            <person name="Larsson K.H."/>
            <person name="Matsuura K."/>
            <person name="Barry K."/>
            <person name="Labutti K."/>
            <person name="Kuo R."/>
            <person name="Ohm R.A."/>
            <person name="Bhattacharya S.S."/>
            <person name="Shirouzu T."/>
            <person name="Yoshinaga Y."/>
            <person name="Martin F.M."/>
            <person name="Grigoriev I.V."/>
            <person name="Hibbett D.S."/>
        </authorList>
    </citation>
    <scope>NUCLEOTIDE SEQUENCE [LARGE SCALE GENOMIC DNA]</scope>
    <source>
        <strain evidence="8 9">L-15889</strain>
    </source>
</reference>
<dbReference type="PANTHER" id="PTHR22726">
    <property type="entry name" value="METALLOENDOPEPTIDASE OMA1"/>
    <property type="match status" value="1"/>
</dbReference>
<evidence type="ECO:0000256" key="1">
    <source>
        <dbReference type="ARBA" id="ARBA00022670"/>
    </source>
</evidence>
<dbReference type="PANTHER" id="PTHR22726:SF18">
    <property type="entry name" value="PEPTIDASE M48 DOMAIN-CONTAINING PROTEIN"/>
    <property type="match status" value="1"/>
</dbReference>
<comment type="similarity">
    <text evidence="6">Belongs to the peptidase M48 family.</text>
</comment>
<evidence type="ECO:0000256" key="3">
    <source>
        <dbReference type="ARBA" id="ARBA00022801"/>
    </source>
</evidence>
<evidence type="ECO:0000259" key="7">
    <source>
        <dbReference type="Pfam" id="PF01435"/>
    </source>
</evidence>
<evidence type="ECO:0000313" key="9">
    <source>
        <dbReference type="Proteomes" id="UP000076727"/>
    </source>
</evidence>
<dbReference type="GO" id="GO:0004222">
    <property type="term" value="F:metalloendopeptidase activity"/>
    <property type="evidence" value="ECO:0007669"/>
    <property type="project" value="InterPro"/>
</dbReference>
<dbReference type="OrthoDB" id="7464992at2759"/>
<keyword evidence="3 6" id="KW-0378">Hydrolase</keyword>
<gene>
    <name evidence="8" type="ORF">DAEQUDRAFT_661929</name>
</gene>
<proteinExistence type="inferred from homology"/>
<evidence type="ECO:0000256" key="2">
    <source>
        <dbReference type="ARBA" id="ARBA00022723"/>
    </source>
</evidence>
<sequence>MDDTDTYTHRWRLIVLSPWEEEDIANQLAGSGWYAAVGDILSAGGQTPKLIDSSDWRYKWVQQTLRRLEAVIPVLQDEKELRPDWIEGGTAIPLPPPSKYPLQPRFRESDYFEQTVHAANPREISHEEKPIQGPPYSLLIVDRPDASNAFSYGFGPDGAAGIVVFSGFLDDIIAKYPFKDHAAPEPCAEETSWWPAIFGGFFNVKPALSRPVPSEEQTSELAILLAHEVAHLLLSHHIETLSVGSIVGPSITTIVTDVIRTFMFPFTMFFGPFINDALSGVWKTSSAEVAKYSGMCTSHEQEIEADIVSARLLAHAGFDPRHAVRFWENRAESAPDSECAHAPKEEVEDRAIGKLLPHRWAGSTHPLNVERVKKLRQELDRWEEARRRAREARAAPDAWWRRWPLA</sequence>
<dbReference type="Proteomes" id="UP000076727">
    <property type="component" value="Unassembled WGS sequence"/>
</dbReference>
<dbReference type="InterPro" id="IPR001915">
    <property type="entry name" value="Peptidase_M48"/>
</dbReference>
<evidence type="ECO:0000256" key="6">
    <source>
        <dbReference type="RuleBase" id="RU003983"/>
    </source>
</evidence>
<keyword evidence="5 6" id="KW-0482">Metalloprotease</keyword>
<dbReference type="EMBL" id="KV429036">
    <property type="protein sequence ID" value="KZT73702.1"/>
    <property type="molecule type" value="Genomic_DNA"/>
</dbReference>
<dbReference type="GO" id="GO:0006515">
    <property type="term" value="P:protein quality control for misfolded or incompletely synthesized proteins"/>
    <property type="evidence" value="ECO:0007669"/>
    <property type="project" value="TreeGrafter"/>
</dbReference>
<dbReference type="GO" id="GO:0046872">
    <property type="term" value="F:metal ion binding"/>
    <property type="evidence" value="ECO:0007669"/>
    <property type="project" value="UniProtKB-KW"/>
</dbReference>
<dbReference type="GO" id="GO:0034982">
    <property type="term" value="P:mitochondrial protein processing"/>
    <property type="evidence" value="ECO:0007669"/>
    <property type="project" value="TreeGrafter"/>
</dbReference>
<evidence type="ECO:0000313" key="8">
    <source>
        <dbReference type="EMBL" id="KZT73702.1"/>
    </source>
</evidence>
<evidence type="ECO:0000256" key="4">
    <source>
        <dbReference type="ARBA" id="ARBA00022833"/>
    </source>
</evidence>
<dbReference type="GO" id="GO:0005743">
    <property type="term" value="C:mitochondrial inner membrane"/>
    <property type="evidence" value="ECO:0007669"/>
    <property type="project" value="TreeGrafter"/>
</dbReference>
<comment type="cofactor">
    <cofactor evidence="6">
        <name>Zn(2+)</name>
        <dbReference type="ChEBI" id="CHEBI:29105"/>
    </cofactor>
    <text evidence="6">Binds 1 zinc ion per subunit.</text>
</comment>
<evidence type="ECO:0000256" key="5">
    <source>
        <dbReference type="ARBA" id="ARBA00023049"/>
    </source>
</evidence>
<dbReference type="AlphaFoldDB" id="A0A165TND2"/>
<feature type="domain" description="Peptidase M48" evidence="7">
    <location>
        <begin position="130"/>
        <end position="378"/>
    </location>
</feature>
<keyword evidence="4 6" id="KW-0862">Zinc</keyword>
<dbReference type="Pfam" id="PF01435">
    <property type="entry name" value="Peptidase_M48"/>
    <property type="match status" value="1"/>
</dbReference>
<accession>A0A165TND2</accession>
<keyword evidence="1 6" id="KW-0645">Protease</keyword>
<keyword evidence="2" id="KW-0479">Metal-binding</keyword>
<protein>
    <recommendedName>
        <fullName evidence="7">Peptidase M48 domain-containing protein</fullName>
    </recommendedName>
</protein>
<organism evidence="8 9">
    <name type="scientific">Daedalea quercina L-15889</name>
    <dbReference type="NCBI Taxonomy" id="1314783"/>
    <lineage>
        <taxon>Eukaryota</taxon>
        <taxon>Fungi</taxon>
        <taxon>Dikarya</taxon>
        <taxon>Basidiomycota</taxon>
        <taxon>Agaricomycotina</taxon>
        <taxon>Agaricomycetes</taxon>
        <taxon>Polyporales</taxon>
        <taxon>Fomitopsis</taxon>
    </lineage>
</organism>
<name>A0A165TND2_9APHY</name>
<dbReference type="InterPro" id="IPR051156">
    <property type="entry name" value="Mito/Outer_Membr_Metalloprot"/>
</dbReference>
<keyword evidence="9" id="KW-1185">Reference proteome</keyword>